<dbReference type="Pfam" id="PF01915">
    <property type="entry name" value="Glyco_hydro_3_C"/>
    <property type="match status" value="1"/>
</dbReference>
<dbReference type="InterPro" id="IPR013783">
    <property type="entry name" value="Ig-like_fold"/>
</dbReference>
<feature type="signal peptide" evidence="4">
    <location>
        <begin position="1"/>
        <end position="29"/>
    </location>
</feature>
<dbReference type="InterPro" id="IPR002772">
    <property type="entry name" value="Glyco_hydro_3_C"/>
</dbReference>
<dbReference type="Pfam" id="PF14310">
    <property type="entry name" value="Fn3-like"/>
    <property type="match status" value="1"/>
</dbReference>
<dbReference type="Gene3D" id="2.60.40.10">
    <property type="entry name" value="Immunoglobulins"/>
    <property type="match status" value="1"/>
</dbReference>
<evidence type="ECO:0000313" key="7">
    <source>
        <dbReference type="Proteomes" id="UP001178288"/>
    </source>
</evidence>
<keyword evidence="3 6" id="KW-0378">Hydrolase</keyword>
<dbReference type="Gene3D" id="3.20.20.300">
    <property type="entry name" value="Glycoside hydrolase, family 3, N-terminal domain"/>
    <property type="match status" value="1"/>
</dbReference>
<dbReference type="InterPro" id="IPR017853">
    <property type="entry name" value="GH"/>
</dbReference>
<accession>A0AA95MPJ8</accession>
<dbReference type="SUPFAM" id="SSF51445">
    <property type="entry name" value="(Trans)glycosidases"/>
    <property type="match status" value="1"/>
</dbReference>
<reference evidence="6" key="1">
    <citation type="submission" date="2023-05" db="EMBL/GenBank/DDBJ databases">
        <title>Comparative genomics of Bacillaceae isolates and their secondary metabolite potential.</title>
        <authorList>
            <person name="Song L."/>
            <person name="Nielsen L.J."/>
            <person name="Mohite O."/>
            <person name="Xu X."/>
            <person name="Weber T."/>
            <person name="Kovacs A.T."/>
        </authorList>
    </citation>
    <scope>NUCLEOTIDE SEQUENCE</scope>
    <source>
        <strain evidence="6">XLM17</strain>
    </source>
</reference>
<dbReference type="GO" id="GO:0009044">
    <property type="term" value="F:xylan 1,4-beta-xylosidase activity"/>
    <property type="evidence" value="ECO:0007669"/>
    <property type="project" value="InterPro"/>
</dbReference>
<feature type="chain" id="PRO_5041689718" evidence="4">
    <location>
        <begin position="30"/>
        <end position="937"/>
    </location>
</feature>
<organism evidence="6 7">
    <name type="scientific">Neobacillus novalis</name>
    <dbReference type="NCBI Taxonomy" id="220687"/>
    <lineage>
        <taxon>Bacteria</taxon>
        <taxon>Bacillati</taxon>
        <taxon>Bacillota</taxon>
        <taxon>Bacilli</taxon>
        <taxon>Bacillales</taxon>
        <taxon>Bacillaceae</taxon>
        <taxon>Neobacillus</taxon>
    </lineage>
</organism>
<dbReference type="InterPro" id="IPR008964">
    <property type="entry name" value="Invasin/intimin_cell_adhesion"/>
</dbReference>
<dbReference type="PANTHER" id="PTHR42721:SF3">
    <property type="entry name" value="BETA-D-XYLOSIDASE 5-RELATED"/>
    <property type="match status" value="1"/>
</dbReference>
<dbReference type="InterPro" id="IPR036881">
    <property type="entry name" value="Glyco_hydro_3_C_sf"/>
</dbReference>
<keyword evidence="7" id="KW-1185">Reference proteome</keyword>
<dbReference type="PRINTS" id="PR00133">
    <property type="entry name" value="GLHYDRLASE3"/>
</dbReference>
<dbReference type="GO" id="GO:0031222">
    <property type="term" value="P:arabinan catabolic process"/>
    <property type="evidence" value="ECO:0007669"/>
    <property type="project" value="TreeGrafter"/>
</dbReference>
<name>A0AA95MPJ8_9BACI</name>
<dbReference type="InterPro" id="IPR036962">
    <property type="entry name" value="Glyco_hydro_3_N_sf"/>
</dbReference>
<evidence type="ECO:0000256" key="2">
    <source>
        <dbReference type="ARBA" id="ARBA00022729"/>
    </source>
</evidence>
<dbReference type="GO" id="GO:0046556">
    <property type="term" value="F:alpha-L-arabinofuranosidase activity"/>
    <property type="evidence" value="ECO:0007669"/>
    <property type="project" value="TreeGrafter"/>
</dbReference>
<dbReference type="PANTHER" id="PTHR42721">
    <property type="entry name" value="SUGAR HYDROLASE-RELATED"/>
    <property type="match status" value="1"/>
</dbReference>
<dbReference type="KEGG" id="nnv:QNH39_26170"/>
<keyword evidence="2 4" id="KW-0732">Signal</keyword>
<dbReference type="InterPro" id="IPR001764">
    <property type="entry name" value="Glyco_hydro_3_N"/>
</dbReference>
<dbReference type="Gene3D" id="2.60.40.1080">
    <property type="match status" value="1"/>
</dbReference>
<evidence type="ECO:0000313" key="6">
    <source>
        <dbReference type="EMBL" id="WHY86019.1"/>
    </source>
</evidence>
<gene>
    <name evidence="6" type="ORF">QNH39_26170</name>
</gene>
<dbReference type="GO" id="GO:0045493">
    <property type="term" value="P:xylan catabolic process"/>
    <property type="evidence" value="ECO:0007669"/>
    <property type="project" value="InterPro"/>
</dbReference>
<dbReference type="RefSeq" id="WP_066148141.1">
    <property type="nucleotide sequence ID" value="NZ_CP126114.1"/>
</dbReference>
<dbReference type="InterPro" id="IPR003343">
    <property type="entry name" value="Big_2"/>
</dbReference>
<dbReference type="Pfam" id="PF02368">
    <property type="entry name" value="Big_2"/>
    <property type="match status" value="1"/>
</dbReference>
<dbReference type="Pfam" id="PF00933">
    <property type="entry name" value="Glyco_hydro_3"/>
    <property type="match status" value="1"/>
</dbReference>
<sequence>MRKRKKALSMVLTAGLGLSLLMSSLPAQASNGSAGSKSDLPVQAFNVVSKLPIYQDKSYSFQERAADLVSRMTLEEKASQMVSSQAPAIPRLGIKAYGWWNEALHGVSRLQYNTRGNATQLYNTTSYPIDLSLGSTWDPQLMYKEAKMISDETREVVPDNSRMLSLWSPTINLARDPRWGRNDESYGEDPFLTTQIASQFVNGMEGKDMNGKLLPESKGYLKTVTTLKHYLANNSEVNRLNGSSNVDERSLREYYSAPFKEIVQKSDVRSVMSAYNSINGVPASANVHTLDSLLRQTWGFSGFITSDCDSVMEITKGHKWTPEGWTRPINETERTAFAMTAGVDLNCNAGYSDPYNYANTVPNAVSNNIVTQTGTFTENDVDTSLIRLFTARMELGEFDDPDSVPWIKEARERVPEGTWTNSNTNNAITQTAERLDMARKVANNSLVLLKNSETTKKDSSTGKLLPLQVPASGHFKVAVVGQFANPDNAKMYLGGYSSAQGSAAYDKMVNAYNGIKKAIEAINPNAEVTYYKGFTDQGTTAKDLKTVDSAAVEAAKNADLVIVYAGTDNTTADEAGDRHDLTLPGAQASLIEQVGKMNPNTIAVMETIGQVEVKSFEPYVSAMVWSSYNGQRKGEALADVLLGTHNPSGHLPFLWYQSSSQLPAITDYTLRPTGDNPGRTYMYFKGPISYPFGYGLSYTTFKYSNLQISNKSFGSNDTFNVSVDVTNTGKTKGDEVVQLYVNTPDAAAELERPIKRLKGFQKVSLNPGQTKTVTMAVKVADLAFFDEKEDKYVLDQSRYGIQISTSSADADIKQQGFVKVHGSLKPELNVVSVKPIQEGDTDADIPSRVMYEKGKKVIPQVTVSMNDETLYGYIYKNHSEKFPNGMKFEYSSNRPNVVSVDNKGVIRTIKDGAATITATVKYQGVEKSTNFVIYVKE</sequence>
<dbReference type="FunFam" id="2.60.40.10:FF:000495">
    <property type="entry name" value="Periplasmic beta-glucosidase"/>
    <property type="match status" value="1"/>
</dbReference>
<protein>
    <submittedName>
        <fullName evidence="6">Glycoside hydrolase family 3 C-terminal domain-containing protein</fullName>
    </submittedName>
</protein>
<evidence type="ECO:0000256" key="1">
    <source>
        <dbReference type="ARBA" id="ARBA00005336"/>
    </source>
</evidence>
<comment type="similarity">
    <text evidence="1">Belongs to the glycosyl hydrolase 3 family.</text>
</comment>
<evidence type="ECO:0000256" key="4">
    <source>
        <dbReference type="SAM" id="SignalP"/>
    </source>
</evidence>
<evidence type="ECO:0000256" key="3">
    <source>
        <dbReference type="ARBA" id="ARBA00022801"/>
    </source>
</evidence>
<feature type="domain" description="Fibronectin type III-like" evidence="5">
    <location>
        <begin position="735"/>
        <end position="807"/>
    </location>
</feature>
<dbReference type="InterPro" id="IPR044993">
    <property type="entry name" value="BXL"/>
</dbReference>
<dbReference type="Proteomes" id="UP001178288">
    <property type="component" value="Chromosome"/>
</dbReference>
<dbReference type="Gene3D" id="3.40.50.1700">
    <property type="entry name" value="Glycoside hydrolase family 3 C-terminal domain"/>
    <property type="match status" value="1"/>
</dbReference>
<dbReference type="GO" id="GO:0008422">
    <property type="term" value="F:beta-glucosidase activity"/>
    <property type="evidence" value="ECO:0007669"/>
    <property type="project" value="UniProtKB-ARBA"/>
</dbReference>
<dbReference type="AlphaFoldDB" id="A0AA95MPJ8"/>
<dbReference type="SMART" id="SM01217">
    <property type="entry name" value="Fn3_like"/>
    <property type="match status" value="1"/>
</dbReference>
<evidence type="ECO:0000259" key="5">
    <source>
        <dbReference type="SMART" id="SM01217"/>
    </source>
</evidence>
<dbReference type="SUPFAM" id="SSF52279">
    <property type="entry name" value="Beta-D-glucan exohydrolase, C-terminal domain"/>
    <property type="match status" value="1"/>
</dbReference>
<dbReference type="SUPFAM" id="SSF49373">
    <property type="entry name" value="Invasin/intimin cell-adhesion fragments"/>
    <property type="match status" value="1"/>
</dbReference>
<proteinExistence type="inferred from homology"/>
<dbReference type="EMBL" id="CP126114">
    <property type="protein sequence ID" value="WHY86019.1"/>
    <property type="molecule type" value="Genomic_DNA"/>
</dbReference>
<dbReference type="InterPro" id="IPR026891">
    <property type="entry name" value="Fn3-like"/>
</dbReference>